<evidence type="ECO:0000256" key="1">
    <source>
        <dbReference type="ARBA" id="ARBA00011982"/>
    </source>
</evidence>
<evidence type="ECO:0000313" key="10">
    <source>
        <dbReference type="Proteomes" id="UP000315295"/>
    </source>
</evidence>
<keyword evidence="3" id="KW-0677">Repeat</keyword>
<evidence type="ECO:0000259" key="6">
    <source>
        <dbReference type="Pfam" id="PF00931"/>
    </source>
</evidence>
<dbReference type="GO" id="GO:0061809">
    <property type="term" value="F:NAD+ nucleosidase activity, cyclic ADP-ribose generating"/>
    <property type="evidence" value="ECO:0007669"/>
    <property type="project" value="UniProtKB-EC"/>
</dbReference>
<dbReference type="InterPro" id="IPR045344">
    <property type="entry name" value="C-JID"/>
</dbReference>
<dbReference type="InterPro" id="IPR011713">
    <property type="entry name" value="Leu-rich_rpt_3"/>
</dbReference>
<dbReference type="Pfam" id="PF00931">
    <property type="entry name" value="NB-ARC"/>
    <property type="match status" value="1"/>
</dbReference>
<name>A0A540L2L5_MALBA</name>
<dbReference type="Pfam" id="PF07725">
    <property type="entry name" value="LRR_3"/>
    <property type="match status" value="1"/>
</dbReference>
<evidence type="ECO:0000256" key="4">
    <source>
        <dbReference type="ARBA" id="ARBA00023027"/>
    </source>
</evidence>
<dbReference type="GO" id="GO:0051707">
    <property type="term" value="P:response to other organism"/>
    <property type="evidence" value="ECO:0007669"/>
    <property type="project" value="UniProtKB-ARBA"/>
</dbReference>
<feature type="domain" description="C-JID" evidence="7">
    <location>
        <begin position="1453"/>
        <end position="1587"/>
    </location>
</feature>
<gene>
    <name evidence="9" type="ORF">C1H46_033892</name>
</gene>
<dbReference type="SUPFAM" id="SSF52540">
    <property type="entry name" value="P-loop containing nucleoside triphosphate hydrolases"/>
    <property type="match status" value="1"/>
</dbReference>
<dbReference type="GO" id="GO:0006952">
    <property type="term" value="P:defense response"/>
    <property type="evidence" value="ECO:0007669"/>
    <property type="project" value="UniProtKB-KW"/>
</dbReference>
<dbReference type="PRINTS" id="PR00364">
    <property type="entry name" value="DISEASERSIST"/>
</dbReference>
<feature type="domain" description="C-JID" evidence="7">
    <location>
        <begin position="502"/>
        <end position="641"/>
    </location>
</feature>
<dbReference type="Gene3D" id="3.80.10.10">
    <property type="entry name" value="Ribonuclease Inhibitor"/>
    <property type="match status" value="2"/>
</dbReference>
<evidence type="ECO:0000256" key="5">
    <source>
        <dbReference type="ARBA" id="ARBA00047304"/>
    </source>
</evidence>
<reference evidence="9 10" key="1">
    <citation type="journal article" date="2019" name="G3 (Bethesda)">
        <title>Sequencing of a Wild Apple (Malus baccata) Genome Unravels the Differences Between Cultivated and Wild Apple Species Regarding Disease Resistance and Cold Tolerance.</title>
        <authorList>
            <person name="Chen X."/>
        </authorList>
    </citation>
    <scope>NUCLEOTIDE SEQUENCE [LARGE SCALE GENOMIC DNA]</scope>
    <source>
        <strain evidence="10">cv. Shandingzi</strain>
        <tissue evidence="9">Leaves</tissue>
    </source>
</reference>
<feature type="domain" description="Disease resistance R13L4/SHOC-2-like LRR" evidence="8">
    <location>
        <begin position="320"/>
        <end position="423"/>
    </location>
</feature>
<keyword evidence="10" id="KW-1185">Reference proteome</keyword>
<evidence type="ECO:0000259" key="8">
    <source>
        <dbReference type="Pfam" id="PF23598"/>
    </source>
</evidence>
<dbReference type="InterPro" id="IPR032675">
    <property type="entry name" value="LRR_dom_sf"/>
</dbReference>
<dbReference type="EMBL" id="VIEB01000802">
    <property type="protein sequence ID" value="TQD80559.1"/>
    <property type="molecule type" value="Genomic_DNA"/>
</dbReference>
<evidence type="ECO:0000256" key="3">
    <source>
        <dbReference type="ARBA" id="ARBA00022737"/>
    </source>
</evidence>
<dbReference type="Pfam" id="PF20160">
    <property type="entry name" value="C-JID"/>
    <property type="match status" value="4"/>
</dbReference>
<keyword evidence="4" id="KW-0520">NAD</keyword>
<keyword evidence="2" id="KW-0433">Leucine-rich repeat</keyword>
<dbReference type="SUPFAM" id="SSF52058">
    <property type="entry name" value="L domain-like"/>
    <property type="match status" value="1"/>
</dbReference>
<sequence length="1612" mass="182542">MLQLFGRYETQPIGQIVERIFGVLNNTNHMLSNDLKDFVGTDQVDKIESNMRSSIGSEEVRIIGICGMPGVGKSTIAKALSQRIRNQFEAFSFISKVGEISKKQGLFHIQEQLCDHLLDRKVTTKDVNKGTDAVKGIFLSSPKQEKVHLKKDTFLNMDDLKLLKIHNVIFSGCLESLSDELRLLEWHEYPLKLLPSSFEPENLVELHLPRSKIEKLWEELEKPLEKLVILNLTDCEKLIETPDFGKVPNLEQLILKGCTSLSEVPDIINLRSLMTFILSGCSRLEKLPEIGEDMKQLRELHSDGTAIEVLPTSIKHLTGLTVLNLKDCKNLLSLPDIICTSLTSLQTLTISGCANLKELPENLGCLKCLQELDASGTAIKQLPASIKDLTRLSKLYLRYCKNLCSLPATICTSLTLLQILNLSGCSNLDKLPENLGSLECLQELYAGGTAISEVPESISQLSQLGELVLDDCSKLQSWPRLPFSIRWDAINRSTMLEYSYRSNKIPAWLSRQSTESTVTIPLPRDVDGTRKWIGLALCFVCVAAQKHDNLEDEPEFDEKSQSNLTRYFRIDLYTTEDPHERPQVLNYGDLDFTGPFIHWLYIPRTGLEECSNKRFIRALITPDSPEVKVKECGASQINSEDVTTFVSKMIKHNKNFYNGHQPEEEYENEDGMRSVPSTSGVQIQQEIQKEETTSSTPIVGQLRRNVVSLLEKLFEGLRRGLPNIHDYGFIFSRREKLQWFSEQSTTSACTVNLTLPPYLHNDEKWAGLSLYVVCSLPQGVRFGRIYYECHLYTPNEAVGVEALMHRLMLWSPLDNNVGSHRLLIVHIPRVRFPERLNQCRFIQALFGCRTPGVKVEMCGMRLVYDQDLNGLIQTITHCTTTTGRPVYYGTGDFTDTKKYNGISLGCTSLLMNFLEAAKSTEHSSVSEVCPRFMPLDFRPKTDSAEESQHEARGSNFDSLLSEIALSFGLVSNISLDQSRKTSGSNYDLLLEKLARSYGHTNNISLDQSWLLDFDRDLIYNSCFPPNEIIDWFAGKSRDHSVKVSLPPNLCEDTNWRGLALCAYFSVLDHSTTDHENLDLDISHNLTCLLETDKGSLDSPHSYCTPKQEFKWLNRMGGFIWLSYIPRCWFSNQLNEGGHLEASIVSDCGSLGVHRCGLRLIYLNDEEGLKETIMHCMTSLSDINEGEEKQHQDCEVGSSSITGVDIVNPHLEKSEQPSDKKWVGFPLSLSLSSIHNSCFPSSISLEWFGDQSNGSSVIIPLPPNLYSDTNWKGLALCAYFSVGENPTAELDNLNRDIPHHLICHLESERGTIEPLHDYCTTNEEFQWLYFGGFIWVSYIPRASFLDQLNGCSILNASIASDHEACNVHSCGLRLVYQHDQEEFEEAVFHNMMLLSDKKGKNKQCAEGNSESSSRCCSYIMKPHLERLVKPSHRKWDFDRFSEYNSCFPSNIDLEWFGHQSNDYSLTISLPQNLNMDSNWLGLAVCANFAILEHLTSEIDKLDIPAISHNLSCHFESDKGNSLHHYCTSKEEFMWLHLGGFVWVSYIPRVWFSDQLNECSSLEASVVSDHEAFSVHKCGLRLLYQHDEEEFTQAILQYMTLLCDKKGKNKQTPS</sequence>
<dbReference type="InterPro" id="IPR044974">
    <property type="entry name" value="Disease_R_plants"/>
</dbReference>
<protein>
    <recommendedName>
        <fullName evidence="1">ADP-ribosyl cyclase/cyclic ADP-ribose hydrolase</fullName>
        <ecNumber evidence="1">3.2.2.6</ecNumber>
    </recommendedName>
</protein>
<dbReference type="PANTHER" id="PTHR11017:SF574">
    <property type="entry name" value="ADP-RIBOSYL CYCLASE_CYCLIC ADP-RIBOSE HYDROLASE"/>
    <property type="match status" value="1"/>
</dbReference>
<feature type="domain" description="NB-ARC" evidence="6">
    <location>
        <begin position="44"/>
        <end position="131"/>
    </location>
</feature>
<dbReference type="Gene3D" id="3.40.50.300">
    <property type="entry name" value="P-loop containing nucleotide triphosphate hydrolases"/>
    <property type="match status" value="1"/>
</dbReference>
<evidence type="ECO:0000313" key="9">
    <source>
        <dbReference type="EMBL" id="TQD80559.1"/>
    </source>
</evidence>
<organism evidence="9 10">
    <name type="scientific">Malus baccata</name>
    <name type="common">Siberian crab apple</name>
    <name type="synonym">Pyrus baccata</name>
    <dbReference type="NCBI Taxonomy" id="106549"/>
    <lineage>
        <taxon>Eukaryota</taxon>
        <taxon>Viridiplantae</taxon>
        <taxon>Streptophyta</taxon>
        <taxon>Embryophyta</taxon>
        <taxon>Tracheophyta</taxon>
        <taxon>Spermatophyta</taxon>
        <taxon>Magnoliopsida</taxon>
        <taxon>eudicotyledons</taxon>
        <taxon>Gunneridae</taxon>
        <taxon>Pentapetalae</taxon>
        <taxon>rosids</taxon>
        <taxon>fabids</taxon>
        <taxon>Rosales</taxon>
        <taxon>Rosaceae</taxon>
        <taxon>Amygdaloideae</taxon>
        <taxon>Maleae</taxon>
        <taxon>Malus</taxon>
    </lineage>
</organism>
<accession>A0A540L2L5</accession>
<evidence type="ECO:0000256" key="2">
    <source>
        <dbReference type="ARBA" id="ARBA00022614"/>
    </source>
</evidence>
<dbReference type="GO" id="GO:0043531">
    <property type="term" value="F:ADP binding"/>
    <property type="evidence" value="ECO:0007669"/>
    <property type="project" value="InterPro"/>
</dbReference>
<comment type="catalytic activity">
    <reaction evidence="5">
        <text>NAD(+) + H2O = ADP-D-ribose + nicotinamide + H(+)</text>
        <dbReference type="Rhea" id="RHEA:16301"/>
        <dbReference type="ChEBI" id="CHEBI:15377"/>
        <dbReference type="ChEBI" id="CHEBI:15378"/>
        <dbReference type="ChEBI" id="CHEBI:17154"/>
        <dbReference type="ChEBI" id="CHEBI:57540"/>
        <dbReference type="ChEBI" id="CHEBI:57967"/>
        <dbReference type="EC" id="3.2.2.6"/>
    </reaction>
    <physiologicalReaction direction="left-to-right" evidence="5">
        <dbReference type="Rhea" id="RHEA:16302"/>
    </physiologicalReaction>
</comment>
<comment type="caution">
    <text evidence="9">The sequence shown here is derived from an EMBL/GenBank/DDBJ whole genome shotgun (WGS) entry which is preliminary data.</text>
</comment>
<dbReference type="InterPro" id="IPR002182">
    <property type="entry name" value="NB-ARC"/>
</dbReference>
<feature type="domain" description="C-JID" evidence="7">
    <location>
        <begin position="1024"/>
        <end position="1165"/>
    </location>
</feature>
<proteinExistence type="predicted"/>
<dbReference type="InterPro" id="IPR055414">
    <property type="entry name" value="LRR_R13L4/SHOC2-like"/>
</dbReference>
<evidence type="ECO:0000259" key="7">
    <source>
        <dbReference type="Pfam" id="PF20160"/>
    </source>
</evidence>
<dbReference type="Pfam" id="PF23598">
    <property type="entry name" value="LRR_14"/>
    <property type="match status" value="1"/>
</dbReference>
<dbReference type="EC" id="3.2.2.6" evidence="1"/>
<dbReference type="InterPro" id="IPR027417">
    <property type="entry name" value="P-loop_NTPase"/>
</dbReference>
<feature type="domain" description="C-JID" evidence="7">
    <location>
        <begin position="1245"/>
        <end position="1380"/>
    </location>
</feature>
<dbReference type="Proteomes" id="UP000315295">
    <property type="component" value="Unassembled WGS sequence"/>
</dbReference>
<dbReference type="PANTHER" id="PTHR11017">
    <property type="entry name" value="LEUCINE-RICH REPEAT-CONTAINING PROTEIN"/>
    <property type="match status" value="1"/>
</dbReference>